<sequence length="390" mass="45209">MTTRGTYLPLQMLDRDVSTKTQAAQRPYVKQVVVAAALALLLLFGLSRSSSRVGTLLPSFSENNAKSNATNDIAYVQLGHMHDWQAIALLYTRYSHPHAAIHLLRHPLDGKEQDDTKVDWPSVFRAAAITVVWVEENTSNRQLAHTYKHSSLNPVSYELFCFQRWATLYHYLTARQIDRYVKHSYSVLVLDADILPMSNILTRFPYKDWLPESRGVYMQFWSRERMGAFVFYINSFYDRPTRSVCADLDVIGGIYETPMWEDKWVKKQLIHCGDQKPKQVSDMFLFVEFQRVYSISPVIKYEPENPKLHAAVGQPHMMADDVCFSLENFKSHANWITKDTQDRRLRLEGTEDVLWAIHLQGDCKEWTCAMFCTKLEPAHRKLIDCCRDIA</sequence>
<dbReference type="EMBL" id="FMSP01000003">
    <property type="protein sequence ID" value="SCV68113.1"/>
    <property type="molecule type" value="Genomic_DNA"/>
</dbReference>
<reference evidence="2" key="1">
    <citation type="submission" date="2016-09" db="EMBL/GenBank/DDBJ databases">
        <authorList>
            <person name="Jeantristanb JTB J.-T."/>
            <person name="Ricardo R."/>
        </authorList>
    </citation>
    <scope>NUCLEOTIDE SEQUENCE [LARGE SCALE GENOMIC DNA]</scope>
</reference>
<accession>A0A238F7W3</accession>
<name>A0A238F7W3_9BASI</name>
<dbReference type="OrthoDB" id="2532602at2759"/>
<organism evidence="1 2">
    <name type="scientific">Microbotryum intermedium</name>
    <dbReference type="NCBI Taxonomy" id="269621"/>
    <lineage>
        <taxon>Eukaryota</taxon>
        <taxon>Fungi</taxon>
        <taxon>Dikarya</taxon>
        <taxon>Basidiomycota</taxon>
        <taxon>Pucciniomycotina</taxon>
        <taxon>Microbotryomycetes</taxon>
        <taxon>Microbotryales</taxon>
        <taxon>Microbotryaceae</taxon>
        <taxon>Microbotryum</taxon>
    </lineage>
</organism>
<dbReference type="AlphaFoldDB" id="A0A238F7W3"/>
<protein>
    <submittedName>
        <fullName evidence="1">BQ2448_234 protein</fullName>
    </submittedName>
</protein>
<gene>
    <name evidence="1" type="ORF">BQ2448_234</name>
</gene>
<dbReference type="Proteomes" id="UP000198372">
    <property type="component" value="Unassembled WGS sequence"/>
</dbReference>
<evidence type="ECO:0000313" key="2">
    <source>
        <dbReference type="Proteomes" id="UP000198372"/>
    </source>
</evidence>
<evidence type="ECO:0000313" key="1">
    <source>
        <dbReference type="EMBL" id="SCV68113.1"/>
    </source>
</evidence>
<keyword evidence="2" id="KW-1185">Reference proteome</keyword>
<proteinExistence type="predicted"/>